<evidence type="ECO:0000256" key="3">
    <source>
        <dbReference type="ARBA" id="ARBA00022884"/>
    </source>
</evidence>
<evidence type="ECO:0000256" key="8">
    <source>
        <dbReference type="ARBA" id="ARBA00039443"/>
    </source>
</evidence>
<name>A0A9W4I1G3_PENOL</name>
<evidence type="ECO:0000313" key="14">
    <source>
        <dbReference type="EMBL" id="CAG8194361.1"/>
    </source>
</evidence>
<dbReference type="InterPro" id="IPR004871">
    <property type="entry name" value="RSE1/DDB1/CPSF1_C"/>
</dbReference>
<comment type="similarity">
    <text evidence="6">Belongs to the CFT1 family.</text>
</comment>
<organism evidence="14 15">
    <name type="scientific">Penicillium olsonii</name>
    <dbReference type="NCBI Taxonomy" id="99116"/>
    <lineage>
        <taxon>Eukaryota</taxon>
        <taxon>Fungi</taxon>
        <taxon>Dikarya</taxon>
        <taxon>Ascomycota</taxon>
        <taxon>Pezizomycotina</taxon>
        <taxon>Eurotiomycetes</taxon>
        <taxon>Eurotiomycetidae</taxon>
        <taxon>Eurotiales</taxon>
        <taxon>Aspergillaceae</taxon>
        <taxon>Penicillium</taxon>
    </lineage>
</organism>
<dbReference type="Proteomes" id="UP001153618">
    <property type="component" value="Unassembled WGS sequence"/>
</dbReference>
<dbReference type="OrthoDB" id="6109at2759"/>
<evidence type="ECO:0000259" key="13">
    <source>
        <dbReference type="Pfam" id="PF23726"/>
    </source>
</evidence>
<sequence length="1406" mass="153559">MQCYTEILPPTGVTHAVSASFTSATANNLIVIKTSLLQIFSLVKTSKASNELSETALSQFHHPETKLVLEKEYPLSGTVTDLSRVKILNTKSGGDAILIAVRNAKLSLIEWDPERDAISTISIHYYERDDLTRSPWVPDLSQCGSILSVDPSNRCAVFNFGVRNLAILPFHQAGDDLVMDDYDPELDGERPSEGSGKDIQQKKNGQIHQTPYASSFVLPLTALDPSLLHPISLAFLYEYREPTFGILYSQVATSTALLHERKDLVFYAVFTLDLEQRASTTLLSVSRLPSDLFKVVALPPPVGGAVLLGSNEIVHVDQAGKTNAVGVNEFSRQVSAFSMTDQSDLGFRLEGCVIERLGGDSGDLILALASGDTALIKFKLDGRSVSGMTVHLLQANAGGNILKSAASCSTCLDDGNVFFGSEDANSVLLEWSHTSSTSKKARLESKQADDSNEGLSDDDQMEDDDLYTSAPGPAQSDNRIGNDSSTPQYYNLRLNDELPSIGPLRDITLGKAIPSVRNPQTNEGVAAELELVASQGSDRGGGLVVIKREIDPSTVMSLKTDNADGVWSASVTTTPGKGMSNPTENPARRYVITSRPTESDQEANDIYSVEDGGFSPFKASEFNPNEDCTIEIGSLAGETRLVQVLRNEVRSYDKDLGLSQIYPVWDEEVSEERVAISASFSDPYVVIIRDDASVLLLQADDSGDLDEVPLPDEITTSQWRSGCLYRDRVQAFDAEEGTSKDSVEPGLLLCLLDSECKLSLFRVSDMKSLAVIQGVDCLPPVLSNDPPKRSNIRETLIEFVIADLGDSSIVSPYLIVRTENDELIFYKPAFITTSTAGESTRRLHFFRESNSTLPNTPSEDTLAQAEYQQRFRPMRVLSNVSGLSTVFMPGASPNFIFRTAKSPPHITRLRGGFARWLSSFDSTEADCEAGFIYVDSQHCIRACQLPQKTQFDYPWPLRQIPLEEQVDFLAYSTSSETYVIGTSRPADFKLPDADDLHPEWRGEGTHIPDRSLGISLIKFAELSFCPRIPESSIKVISPKTWTIIDSYPLDPDEQITAVKNVNIEISENTHERKDLVVVGTAIAKGEDMPSRGTIYVFDVINVAPDPEKPETGRKLKLIGKESVKGAVTALSGIGGQGFIIVAQGQKCMVRGLKEDGSLLPVAFMDMQCYVNVAKELKGTGMCILGDAVKGLWFAGYSEEPYRMSLFGKDPEYLEVVAADFLPDGSKLYMLVADSDCNLHVLQYDPEDPKSSNGDRLLSRSKFYTGNFASSVMLLPRTAVSSEIPDSSEEAMDVDETHTKHQVLVASHNGSLALVTSVAEESYRRLSALQSQLVNTVDHPAGLNARAFRAVESDGAAGRGMVDGNLLRLWLNMGKQRQAEIAGRVGATEWEIKGDLESIGGDGFGYL</sequence>
<feature type="compositionally biased region" description="Acidic residues" evidence="10">
    <location>
        <begin position="450"/>
        <end position="466"/>
    </location>
</feature>
<feature type="compositionally biased region" description="Polar residues" evidence="10">
    <location>
        <begin position="475"/>
        <end position="489"/>
    </location>
</feature>
<feature type="domain" description="RSE1/DDB1/CPSF1 first beta-propeller" evidence="12">
    <location>
        <begin position="13"/>
        <end position="435"/>
    </location>
</feature>
<reference evidence="14" key="1">
    <citation type="submission" date="2021-07" db="EMBL/GenBank/DDBJ databases">
        <authorList>
            <person name="Branca A.L. A."/>
        </authorList>
    </citation>
    <scope>NUCLEOTIDE SEQUENCE</scope>
</reference>
<evidence type="ECO:0000256" key="2">
    <source>
        <dbReference type="ARBA" id="ARBA00022664"/>
    </source>
</evidence>
<accession>A0A9W4I1G3</accession>
<comment type="function">
    <text evidence="5">RNA-binding component of the cleavage and polyadenylation factor (CPF) complex, which plays a key role in polyadenylation-dependent pre-mRNA 3'-end formation and cooperates with cleavage factors including the CFIA complex and NAB4/CFIB. Involved in poly(A) site recognition. May be involved in coupling transcription termination and mRNA 3'-end formation.</text>
</comment>
<evidence type="ECO:0000259" key="12">
    <source>
        <dbReference type="Pfam" id="PF10433"/>
    </source>
</evidence>
<comment type="subcellular location">
    <subcellularLocation>
        <location evidence="1">Nucleus</location>
    </subcellularLocation>
</comment>
<evidence type="ECO:0000256" key="7">
    <source>
        <dbReference type="ARBA" id="ARBA00039187"/>
    </source>
</evidence>
<evidence type="ECO:0000256" key="5">
    <source>
        <dbReference type="ARBA" id="ARBA00037232"/>
    </source>
</evidence>
<keyword evidence="2" id="KW-0507">mRNA processing</keyword>
<dbReference type="PANTHER" id="PTHR10644">
    <property type="entry name" value="DNA REPAIR/RNA PROCESSING CPSF FAMILY"/>
    <property type="match status" value="1"/>
</dbReference>
<dbReference type="InterPro" id="IPR015943">
    <property type="entry name" value="WD40/YVTN_repeat-like_dom_sf"/>
</dbReference>
<dbReference type="Pfam" id="PF23726">
    <property type="entry name" value="Beta-prop_RSE1_2nd"/>
    <property type="match status" value="1"/>
</dbReference>
<feature type="region of interest" description="Disordered" evidence="10">
    <location>
        <begin position="439"/>
        <end position="490"/>
    </location>
</feature>
<dbReference type="Gene3D" id="1.10.150.910">
    <property type="match status" value="1"/>
</dbReference>
<feature type="domain" description="RSE1/DDB1/CPSF1 second beta-propeller" evidence="13">
    <location>
        <begin position="553"/>
        <end position="945"/>
    </location>
</feature>
<gene>
    <name evidence="14" type="ORF">POLS_LOCUS7342</name>
</gene>
<dbReference type="FunFam" id="2.130.10.10:FF:000625">
    <property type="entry name" value="mRNA cleavage and polyadenylation factor subunit"/>
    <property type="match status" value="1"/>
</dbReference>
<dbReference type="InterPro" id="IPR050358">
    <property type="entry name" value="RSE1/DDB1/CFT1"/>
</dbReference>
<protein>
    <recommendedName>
        <fullName evidence="8">Protein CFT1</fullName>
    </recommendedName>
    <alternativeName>
        <fullName evidence="9">Cleavage factor two protein 1</fullName>
    </alternativeName>
    <alternativeName>
        <fullName evidence="7">Protein cft1</fullName>
    </alternativeName>
</protein>
<comment type="caution">
    <text evidence="14">The sequence shown here is derived from an EMBL/GenBank/DDBJ whole genome shotgun (WGS) entry which is preliminary data.</text>
</comment>
<evidence type="ECO:0000256" key="6">
    <source>
        <dbReference type="ARBA" id="ARBA00038304"/>
    </source>
</evidence>
<dbReference type="Gene3D" id="2.130.10.10">
    <property type="entry name" value="YVTN repeat-like/Quinoprotein amine dehydrogenase"/>
    <property type="match status" value="3"/>
</dbReference>
<dbReference type="EMBL" id="CAJVOS010000047">
    <property type="protein sequence ID" value="CAG8194361.1"/>
    <property type="molecule type" value="Genomic_DNA"/>
</dbReference>
<evidence type="ECO:0000256" key="1">
    <source>
        <dbReference type="ARBA" id="ARBA00004123"/>
    </source>
</evidence>
<dbReference type="GO" id="GO:0006397">
    <property type="term" value="P:mRNA processing"/>
    <property type="evidence" value="ECO:0007669"/>
    <property type="project" value="UniProtKB-KW"/>
</dbReference>
<evidence type="ECO:0000313" key="15">
    <source>
        <dbReference type="Proteomes" id="UP001153618"/>
    </source>
</evidence>
<dbReference type="GO" id="GO:0003723">
    <property type="term" value="F:RNA binding"/>
    <property type="evidence" value="ECO:0007669"/>
    <property type="project" value="UniProtKB-KW"/>
</dbReference>
<feature type="domain" description="RSE1/DDB1/CPSF1 C-terminal" evidence="11">
    <location>
        <begin position="1031"/>
        <end position="1370"/>
    </location>
</feature>
<feature type="region of interest" description="Disordered" evidence="10">
    <location>
        <begin position="181"/>
        <end position="204"/>
    </location>
</feature>
<dbReference type="InterPro" id="IPR058543">
    <property type="entry name" value="Beta-prop_RSE1/DDB1/CPSF1_2nd"/>
</dbReference>
<keyword evidence="3" id="KW-0694">RNA-binding</keyword>
<feature type="compositionally biased region" description="Basic and acidic residues" evidence="10">
    <location>
        <begin position="187"/>
        <end position="201"/>
    </location>
</feature>
<keyword evidence="4" id="KW-0539">Nucleus</keyword>
<keyword evidence="15" id="KW-1185">Reference proteome</keyword>
<evidence type="ECO:0000259" key="11">
    <source>
        <dbReference type="Pfam" id="PF03178"/>
    </source>
</evidence>
<dbReference type="InterPro" id="IPR018846">
    <property type="entry name" value="Beta-prop_RSE1/DDB1/CPSF1_1st"/>
</dbReference>
<evidence type="ECO:0000256" key="4">
    <source>
        <dbReference type="ARBA" id="ARBA00023242"/>
    </source>
</evidence>
<evidence type="ECO:0000256" key="9">
    <source>
        <dbReference type="ARBA" id="ARBA00041264"/>
    </source>
</evidence>
<dbReference type="FunFam" id="2.130.10.10:FF:000788">
    <property type="entry name" value="mRNA cleavage and polyadenylation factor subunit"/>
    <property type="match status" value="1"/>
</dbReference>
<evidence type="ECO:0000256" key="10">
    <source>
        <dbReference type="SAM" id="MobiDB-lite"/>
    </source>
</evidence>
<proteinExistence type="inferred from homology"/>
<dbReference type="Pfam" id="PF03178">
    <property type="entry name" value="CPSF_A"/>
    <property type="match status" value="1"/>
</dbReference>
<dbReference type="GO" id="GO:0005634">
    <property type="term" value="C:nucleus"/>
    <property type="evidence" value="ECO:0007669"/>
    <property type="project" value="UniProtKB-SubCell"/>
</dbReference>
<dbReference type="Pfam" id="PF10433">
    <property type="entry name" value="Beta-prop_RSE1_1st"/>
    <property type="match status" value="1"/>
</dbReference>